<dbReference type="Ensembl" id="ENSOMYT00000136882.1">
    <property type="protein sequence ID" value="ENSOMYP00000107510.1"/>
    <property type="gene ID" value="ENSOMYG00000063522.1"/>
</dbReference>
<dbReference type="Proteomes" id="UP000694395">
    <property type="component" value="Chromosome 18"/>
</dbReference>
<keyword evidence="1" id="KW-0732">Signal</keyword>
<sequence>MKWCVVLLALLQSLCCSGKWYTILSGVELNFAAGSNRASTHASVHLILFIHETNCLKSSGEDSQRCTFRLTQVVSLNCGQDTAESSSEENFTSKRQQLNALPCLCLASEAPLFPSHSFSRQEMEPLLSPLGISFGNHLEYIQ</sequence>
<accession>A0A8K9WL24</accession>
<keyword evidence="3" id="KW-1185">Reference proteome</keyword>
<evidence type="ECO:0000256" key="1">
    <source>
        <dbReference type="SAM" id="SignalP"/>
    </source>
</evidence>
<dbReference type="GeneTree" id="ENSGT00940000175880"/>
<protein>
    <submittedName>
        <fullName evidence="2">Uncharacterized protein</fullName>
    </submittedName>
</protein>
<evidence type="ECO:0000313" key="3">
    <source>
        <dbReference type="Proteomes" id="UP000694395"/>
    </source>
</evidence>
<feature type="signal peptide" evidence="1">
    <location>
        <begin position="1"/>
        <end position="18"/>
    </location>
</feature>
<reference evidence="2" key="3">
    <citation type="submission" date="2025-09" db="UniProtKB">
        <authorList>
            <consortium name="Ensembl"/>
        </authorList>
    </citation>
    <scope>IDENTIFICATION</scope>
</reference>
<proteinExistence type="predicted"/>
<reference evidence="2" key="2">
    <citation type="submission" date="2025-08" db="UniProtKB">
        <authorList>
            <consortium name="Ensembl"/>
        </authorList>
    </citation>
    <scope>IDENTIFICATION</scope>
</reference>
<feature type="chain" id="PRO_5035468124" evidence="1">
    <location>
        <begin position="19"/>
        <end position="142"/>
    </location>
</feature>
<reference evidence="2" key="1">
    <citation type="submission" date="2020-07" db="EMBL/GenBank/DDBJ databases">
        <title>A long reads based de novo assembly of the rainbow trout Arlee double haploid line genome.</title>
        <authorList>
            <person name="Gao G."/>
            <person name="Palti Y."/>
        </authorList>
    </citation>
    <scope>NUCLEOTIDE SEQUENCE [LARGE SCALE GENOMIC DNA]</scope>
</reference>
<evidence type="ECO:0000313" key="2">
    <source>
        <dbReference type="Ensembl" id="ENSOMYP00000107510.1"/>
    </source>
</evidence>
<organism evidence="2 3">
    <name type="scientific">Oncorhynchus mykiss</name>
    <name type="common">Rainbow trout</name>
    <name type="synonym">Salmo gairdneri</name>
    <dbReference type="NCBI Taxonomy" id="8022"/>
    <lineage>
        <taxon>Eukaryota</taxon>
        <taxon>Metazoa</taxon>
        <taxon>Chordata</taxon>
        <taxon>Craniata</taxon>
        <taxon>Vertebrata</taxon>
        <taxon>Euteleostomi</taxon>
        <taxon>Actinopterygii</taxon>
        <taxon>Neopterygii</taxon>
        <taxon>Teleostei</taxon>
        <taxon>Protacanthopterygii</taxon>
        <taxon>Salmoniformes</taxon>
        <taxon>Salmonidae</taxon>
        <taxon>Salmoninae</taxon>
        <taxon>Oncorhynchus</taxon>
    </lineage>
</organism>
<name>A0A8K9WL24_ONCMY</name>
<dbReference type="AlphaFoldDB" id="A0A8K9WL24"/>